<proteinExistence type="predicted"/>
<protein>
    <submittedName>
        <fullName evidence="3">Ribonuclease H-like domain-containing protein</fullName>
    </submittedName>
</protein>
<name>A0A6L2JSP5_TANCI</name>
<evidence type="ECO:0000313" key="3">
    <source>
        <dbReference type="EMBL" id="GEU40046.1"/>
    </source>
</evidence>
<sequence length="654" mass="72668">MPSILPLLGWSLLQLFTLVSSSTILTLKELVSFSMKMFLHVSPAALSLGGLFQLLLVTTDDNTYRNTPGGLRRMRACLSFLRLAHFLFPLFFTWRTWLDSTKCDGVLSGISLLVRLDLQAVLELDLLLNKVFETISYTSKSKPLALPWGQTPRLDSGTRVRFPSISPIIVVVGVRPMSGKGPQLSWLGTRTTFRGCQLTHRRVILGFPSISPIIVVVGVRPLSGKGSRLSWLGTSTTFRGCQLTHRWPPRVTLGRLLPHARGLGFKPRREGFPSGAKKEWGLSPKAKVRVLHTAQLDVSAQQMNSTQHVIPDNPPTCLMDSSLGHFMIPTLGIWTQVDNNCTIEFDAFGFFVKDFLTCRVLLRCDSTSDLYPVTAPSSIPHAFLTSPILSLLDGTLSRYKARLVAKGSTQLEGVDVNETFSPVVKPASSESLLQQIIRSLLQEFSMTCLGPLIYFLGLSVTRDSSRLFLSQKKYVVEILNRAHIVNCNHSRTPIDTVCLHMHDPREPHLSALKQTLWYVRGTLDYGLPLFSSSTTDLVAYSDADWACFPTTHRPTSGYCVFLCNNLLSWSSKRQPTLSRSGAEAEYRGVANVVVESCWLHNLLSEFRTPLSSATLVYCDNYADIFTKGLPSTLFEEFRNSLSVRCLSAPTAGEC</sequence>
<keyword evidence="1" id="KW-1133">Transmembrane helix</keyword>
<feature type="transmembrane region" description="Helical" evidence="1">
    <location>
        <begin position="37"/>
        <end position="58"/>
    </location>
</feature>
<feature type="signal peptide" evidence="2">
    <location>
        <begin position="1"/>
        <end position="21"/>
    </location>
</feature>
<evidence type="ECO:0000256" key="1">
    <source>
        <dbReference type="SAM" id="Phobius"/>
    </source>
</evidence>
<dbReference type="PANTHER" id="PTHR11439:SF524">
    <property type="entry name" value="RNA-DIRECTED DNA POLYMERASE, PROTEIN KINASE RLK-PELLE-DLSV FAMILY"/>
    <property type="match status" value="1"/>
</dbReference>
<keyword evidence="1" id="KW-0812">Transmembrane</keyword>
<evidence type="ECO:0000256" key="2">
    <source>
        <dbReference type="SAM" id="SignalP"/>
    </source>
</evidence>
<dbReference type="EMBL" id="BKCJ010001251">
    <property type="protein sequence ID" value="GEU40046.1"/>
    <property type="molecule type" value="Genomic_DNA"/>
</dbReference>
<reference evidence="3" key="1">
    <citation type="journal article" date="2019" name="Sci. Rep.">
        <title>Draft genome of Tanacetum cinerariifolium, the natural source of mosquito coil.</title>
        <authorList>
            <person name="Yamashiro T."/>
            <person name="Shiraishi A."/>
            <person name="Satake H."/>
            <person name="Nakayama K."/>
        </authorList>
    </citation>
    <scope>NUCLEOTIDE SEQUENCE</scope>
</reference>
<keyword evidence="1" id="KW-0472">Membrane</keyword>
<feature type="chain" id="PRO_5026861781" evidence="2">
    <location>
        <begin position="22"/>
        <end position="654"/>
    </location>
</feature>
<dbReference type="PANTHER" id="PTHR11439">
    <property type="entry name" value="GAG-POL-RELATED RETROTRANSPOSON"/>
    <property type="match status" value="1"/>
</dbReference>
<accession>A0A6L2JSP5</accession>
<organism evidence="3">
    <name type="scientific">Tanacetum cinerariifolium</name>
    <name type="common">Dalmatian daisy</name>
    <name type="synonym">Chrysanthemum cinerariifolium</name>
    <dbReference type="NCBI Taxonomy" id="118510"/>
    <lineage>
        <taxon>Eukaryota</taxon>
        <taxon>Viridiplantae</taxon>
        <taxon>Streptophyta</taxon>
        <taxon>Embryophyta</taxon>
        <taxon>Tracheophyta</taxon>
        <taxon>Spermatophyta</taxon>
        <taxon>Magnoliopsida</taxon>
        <taxon>eudicotyledons</taxon>
        <taxon>Gunneridae</taxon>
        <taxon>Pentapetalae</taxon>
        <taxon>asterids</taxon>
        <taxon>campanulids</taxon>
        <taxon>Asterales</taxon>
        <taxon>Asteraceae</taxon>
        <taxon>Asteroideae</taxon>
        <taxon>Anthemideae</taxon>
        <taxon>Anthemidinae</taxon>
        <taxon>Tanacetum</taxon>
    </lineage>
</organism>
<keyword evidence="2" id="KW-0732">Signal</keyword>
<gene>
    <name evidence="3" type="ORF">Tci_012024</name>
</gene>
<dbReference type="AlphaFoldDB" id="A0A6L2JSP5"/>
<comment type="caution">
    <text evidence="3">The sequence shown here is derived from an EMBL/GenBank/DDBJ whole genome shotgun (WGS) entry which is preliminary data.</text>
</comment>
<feature type="transmembrane region" description="Helical" evidence="1">
    <location>
        <begin position="79"/>
        <end position="98"/>
    </location>
</feature>
<dbReference type="CDD" id="cd09272">
    <property type="entry name" value="RNase_HI_RT_Ty1"/>
    <property type="match status" value="1"/>
</dbReference>